<dbReference type="Proteomes" id="UP000436692">
    <property type="component" value="Unassembled WGS sequence"/>
</dbReference>
<dbReference type="GO" id="GO:0006355">
    <property type="term" value="P:regulation of DNA-templated transcription"/>
    <property type="evidence" value="ECO:0007669"/>
    <property type="project" value="InterPro"/>
</dbReference>
<proteinExistence type="predicted"/>
<dbReference type="SUPFAM" id="SSF64288">
    <property type="entry name" value="Chorismate lyase-like"/>
    <property type="match status" value="1"/>
</dbReference>
<protein>
    <submittedName>
        <fullName evidence="2">UTRA domain-containing protein</fullName>
    </submittedName>
</protein>
<accession>A0AAE5AWZ1</accession>
<comment type="caution">
    <text evidence="2">The sequence shown here is derived from an EMBL/GenBank/DDBJ whole genome shotgun (WGS) entry which is preliminary data.</text>
</comment>
<dbReference type="EMBL" id="WPHM01000007">
    <property type="protein sequence ID" value="MUZ58642.1"/>
    <property type="molecule type" value="Genomic_DNA"/>
</dbReference>
<sequence>MKAEVEAMGSAYGYRLLERLVGPADQGDWPELEDENARALLLSCVHHANDMSYCHEVRAISLSETPDAEHADFTREAAGPWLLAKVPWTTAEHRISAINADRSSAQTFKLSSGTACLVIERNLQNRNVVTHVRLTHPGIAHQLVAKHTPFD</sequence>
<dbReference type="SMART" id="SM00866">
    <property type="entry name" value="UTRA"/>
    <property type="match status" value="1"/>
</dbReference>
<evidence type="ECO:0000313" key="3">
    <source>
        <dbReference type="Proteomes" id="UP000436692"/>
    </source>
</evidence>
<evidence type="ECO:0000259" key="1">
    <source>
        <dbReference type="SMART" id="SM00866"/>
    </source>
</evidence>
<evidence type="ECO:0000313" key="2">
    <source>
        <dbReference type="EMBL" id="MUZ58642.1"/>
    </source>
</evidence>
<dbReference type="AlphaFoldDB" id="A0AAE5AWZ1"/>
<name>A0AAE5AWZ1_AGRVI</name>
<feature type="domain" description="UbiC transcription regulator-associated" evidence="1">
    <location>
        <begin position="7"/>
        <end position="142"/>
    </location>
</feature>
<dbReference type="Gene3D" id="3.40.1410.10">
    <property type="entry name" value="Chorismate lyase-like"/>
    <property type="match status" value="1"/>
</dbReference>
<dbReference type="GO" id="GO:0003677">
    <property type="term" value="F:DNA binding"/>
    <property type="evidence" value="ECO:0007669"/>
    <property type="project" value="InterPro"/>
</dbReference>
<organism evidence="2 3">
    <name type="scientific">Agrobacterium vitis</name>
    <name type="common">Rhizobium vitis</name>
    <dbReference type="NCBI Taxonomy" id="373"/>
    <lineage>
        <taxon>Bacteria</taxon>
        <taxon>Pseudomonadati</taxon>
        <taxon>Pseudomonadota</taxon>
        <taxon>Alphaproteobacteria</taxon>
        <taxon>Hyphomicrobiales</taxon>
        <taxon>Rhizobiaceae</taxon>
        <taxon>Rhizobium/Agrobacterium group</taxon>
        <taxon>Agrobacterium</taxon>
    </lineage>
</organism>
<reference evidence="2 3" key="1">
    <citation type="submission" date="2019-12" db="EMBL/GenBank/DDBJ databases">
        <title>Whole-genome sequencing of Allorhizobium vitis.</title>
        <authorList>
            <person name="Gan H.M."/>
            <person name="Szegedi E."/>
            <person name="Burr T."/>
            <person name="Savka M.A."/>
        </authorList>
    </citation>
    <scope>NUCLEOTIDE SEQUENCE [LARGE SCALE GENOMIC DNA]</scope>
    <source>
        <strain evidence="2 3">CG989</strain>
    </source>
</reference>
<dbReference type="InterPro" id="IPR011663">
    <property type="entry name" value="UTRA"/>
</dbReference>
<dbReference type="Pfam" id="PF07702">
    <property type="entry name" value="UTRA"/>
    <property type="match status" value="1"/>
</dbReference>
<dbReference type="RefSeq" id="WP_156549977.1">
    <property type="nucleotide sequence ID" value="NZ_JABAEJ010000012.1"/>
</dbReference>
<dbReference type="InterPro" id="IPR028978">
    <property type="entry name" value="Chorismate_lyase_/UTRA_dom_sf"/>
</dbReference>
<gene>
    <name evidence="2" type="ORF">GOZ95_14380</name>
</gene>